<dbReference type="InterPro" id="IPR011330">
    <property type="entry name" value="Glyco_hydro/deAcase_b/a-brl"/>
</dbReference>
<dbReference type="Pfam" id="PF01522">
    <property type="entry name" value="Polysacc_deac_1"/>
    <property type="match status" value="1"/>
</dbReference>
<dbReference type="GO" id="GO:0016810">
    <property type="term" value="F:hydrolase activity, acting on carbon-nitrogen (but not peptide) bonds"/>
    <property type="evidence" value="ECO:0007669"/>
    <property type="project" value="InterPro"/>
</dbReference>
<protein>
    <submittedName>
        <fullName evidence="4">Polysaccharide deacetylase family protein</fullName>
    </submittedName>
</protein>
<proteinExistence type="predicted"/>
<evidence type="ECO:0000256" key="2">
    <source>
        <dbReference type="ARBA" id="ARBA00022801"/>
    </source>
</evidence>
<dbReference type="GO" id="GO:0046872">
    <property type="term" value="F:metal ion binding"/>
    <property type="evidence" value="ECO:0007669"/>
    <property type="project" value="UniProtKB-KW"/>
</dbReference>
<dbReference type="PROSITE" id="PS51677">
    <property type="entry name" value="NODB"/>
    <property type="match status" value="1"/>
</dbReference>
<dbReference type="RefSeq" id="WP_130024040.1">
    <property type="nucleotide sequence ID" value="NZ_SEWF01000071.1"/>
</dbReference>
<organism evidence="4 5">
    <name type="scientific">Emticicia agri</name>
    <dbReference type="NCBI Taxonomy" id="2492393"/>
    <lineage>
        <taxon>Bacteria</taxon>
        <taxon>Pseudomonadati</taxon>
        <taxon>Bacteroidota</taxon>
        <taxon>Cytophagia</taxon>
        <taxon>Cytophagales</taxon>
        <taxon>Leadbetterellaceae</taxon>
        <taxon>Emticicia</taxon>
    </lineage>
</organism>
<keyword evidence="1" id="KW-0479">Metal-binding</keyword>
<dbReference type="AlphaFoldDB" id="A0A4Q5LTG5"/>
<accession>A0A4Q5LTG5</accession>
<dbReference type="SUPFAM" id="SSF88713">
    <property type="entry name" value="Glycoside hydrolase/deacetylase"/>
    <property type="match status" value="1"/>
</dbReference>
<dbReference type="InterPro" id="IPR050248">
    <property type="entry name" value="Polysacc_deacetylase_ArnD"/>
</dbReference>
<evidence type="ECO:0000313" key="5">
    <source>
        <dbReference type="Proteomes" id="UP000293162"/>
    </source>
</evidence>
<dbReference type="PANTHER" id="PTHR10587">
    <property type="entry name" value="GLYCOSYL TRANSFERASE-RELATED"/>
    <property type="match status" value="1"/>
</dbReference>
<keyword evidence="2" id="KW-0378">Hydrolase</keyword>
<dbReference type="Proteomes" id="UP000293162">
    <property type="component" value="Unassembled WGS sequence"/>
</dbReference>
<dbReference type="EMBL" id="SEWF01000071">
    <property type="protein sequence ID" value="RYU92805.1"/>
    <property type="molecule type" value="Genomic_DNA"/>
</dbReference>
<dbReference type="Gene3D" id="3.20.20.370">
    <property type="entry name" value="Glycoside hydrolase/deacetylase"/>
    <property type="match status" value="1"/>
</dbReference>
<dbReference type="InterPro" id="IPR002509">
    <property type="entry name" value="NODB_dom"/>
</dbReference>
<comment type="caution">
    <text evidence="4">The sequence shown here is derived from an EMBL/GenBank/DDBJ whole genome shotgun (WGS) entry which is preliminary data.</text>
</comment>
<name>A0A4Q5LTG5_9BACT</name>
<reference evidence="4 5" key="1">
    <citation type="submission" date="2019-02" db="EMBL/GenBank/DDBJ databases">
        <title>Bacterial novel species Emticicia sp. 17J42-9 isolated from soil.</title>
        <authorList>
            <person name="Jung H.-Y."/>
        </authorList>
    </citation>
    <scope>NUCLEOTIDE SEQUENCE [LARGE SCALE GENOMIC DNA]</scope>
    <source>
        <strain evidence="4 5">17J42-9</strain>
    </source>
</reference>
<dbReference type="OrthoDB" id="9812065at2"/>
<evidence type="ECO:0000313" key="4">
    <source>
        <dbReference type="EMBL" id="RYU92805.1"/>
    </source>
</evidence>
<dbReference type="CDD" id="cd10917">
    <property type="entry name" value="CE4_NodB_like_6s_7s"/>
    <property type="match status" value="1"/>
</dbReference>
<evidence type="ECO:0000259" key="3">
    <source>
        <dbReference type="PROSITE" id="PS51677"/>
    </source>
</evidence>
<feature type="domain" description="NodB homology" evidence="3">
    <location>
        <begin position="26"/>
        <end position="209"/>
    </location>
</feature>
<dbReference type="GO" id="GO:0005975">
    <property type="term" value="P:carbohydrate metabolic process"/>
    <property type="evidence" value="ECO:0007669"/>
    <property type="project" value="InterPro"/>
</dbReference>
<dbReference type="GO" id="GO:0016020">
    <property type="term" value="C:membrane"/>
    <property type="evidence" value="ECO:0007669"/>
    <property type="project" value="TreeGrafter"/>
</dbReference>
<keyword evidence="5" id="KW-1185">Reference proteome</keyword>
<gene>
    <name evidence="4" type="ORF">EWM59_25360</name>
</gene>
<dbReference type="PANTHER" id="PTHR10587:SF133">
    <property type="entry name" value="CHITIN DEACETYLASE 1-RELATED"/>
    <property type="match status" value="1"/>
</dbReference>
<evidence type="ECO:0000256" key="1">
    <source>
        <dbReference type="ARBA" id="ARBA00022723"/>
    </source>
</evidence>
<sequence length="211" mass="24833">MTLHKTNFLMRALYPDFIWRKDRQEKNIYLTFDDGPIPEITEFVLETLARFKAKATFFCIGDNISKHPHIFEKVIGDGHAIGNHTFNHLRGWDTENKEYLTNVKQCDIEISQKVKWSENRKKLFRPPHGRIKRSQAKVLLPEYDIIMWDVLTADYNAGLSPETVLAKSLQYTENGSIVLFHDSIKANKNMSFALPRFLEYFSEREFRFQTI</sequence>